<dbReference type="SMART" id="SM00267">
    <property type="entry name" value="GGDEF"/>
    <property type="match status" value="1"/>
</dbReference>
<feature type="domain" description="GGDEF" evidence="4">
    <location>
        <begin position="292"/>
        <end position="426"/>
    </location>
</feature>
<evidence type="ECO:0000256" key="1">
    <source>
        <dbReference type="ARBA" id="ARBA00001946"/>
    </source>
</evidence>
<feature type="domain" description="PAC" evidence="3">
    <location>
        <begin position="206"/>
        <end position="260"/>
    </location>
</feature>
<evidence type="ECO:0000259" key="4">
    <source>
        <dbReference type="PROSITE" id="PS50887"/>
    </source>
</evidence>
<dbReference type="RefSeq" id="WP_155695977.1">
    <property type="nucleotide sequence ID" value="NZ_WOCD01000003.1"/>
</dbReference>
<dbReference type="PANTHER" id="PTHR46663:SF3">
    <property type="entry name" value="SLL0267 PROTEIN"/>
    <property type="match status" value="1"/>
</dbReference>
<dbReference type="Gene3D" id="3.30.450.20">
    <property type="entry name" value="PAS domain"/>
    <property type="match status" value="2"/>
</dbReference>
<dbReference type="InterPro" id="IPR052163">
    <property type="entry name" value="DGC-Regulatory_Protein"/>
</dbReference>
<dbReference type="AlphaFoldDB" id="A0A6N8F996"/>
<accession>A0A6N8F996</accession>
<dbReference type="InterPro" id="IPR029787">
    <property type="entry name" value="Nucleotide_cyclase"/>
</dbReference>
<evidence type="ECO:0000313" key="6">
    <source>
        <dbReference type="Proteomes" id="UP000439994"/>
    </source>
</evidence>
<dbReference type="NCBIfam" id="TIGR00229">
    <property type="entry name" value="sensory_box"/>
    <property type="match status" value="1"/>
</dbReference>
<dbReference type="FunFam" id="3.30.70.270:FF:000001">
    <property type="entry name" value="Diguanylate cyclase domain protein"/>
    <property type="match status" value="1"/>
</dbReference>
<organism evidence="5 6">
    <name type="scientific">Psychrosphaera haliotis</name>
    <dbReference type="NCBI Taxonomy" id="555083"/>
    <lineage>
        <taxon>Bacteria</taxon>
        <taxon>Pseudomonadati</taxon>
        <taxon>Pseudomonadota</taxon>
        <taxon>Gammaproteobacteria</taxon>
        <taxon>Alteromonadales</taxon>
        <taxon>Pseudoalteromonadaceae</taxon>
        <taxon>Psychrosphaera</taxon>
    </lineage>
</organism>
<evidence type="ECO:0000259" key="2">
    <source>
        <dbReference type="PROSITE" id="PS50112"/>
    </source>
</evidence>
<dbReference type="CDD" id="cd01949">
    <property type="entry name" value="GGDEF"/>
    <property type="match status" value="1"/>
</dbReference>
<dbReference type="NCBIfam" id="TIGR00254">
    <property type="entry name" value="GGDEF"/>
    <property type="match status" value="1"/>
</dbReference>
<dbReference type="SMART" id="SM00086">
    <property type="entry name" value="PAC"/>
    <property type="match status" value="1"/>
</dbReference>
<dbReference type="InterPro" id="IPR035965">
    <property type="entry name" value="PAS-like_dom_sf"/>
</dbReference>
<dbReference type="EMBL" id="WOCD01000003">
    <property type="protein sequence ID" value="MUH72828.1"/>
    <property type="molecule type" value="Genomic_DNA"/>
</dbReference>
<dbReference type="InterPro" id="IPR001610">
    <property type="entry name" value="PAC"/>
</dbReference>
<dbReference type="Proteomes" id="UP000439994">
    <property type="component" value="Unassembled WGS sequence"/>
</dbReference>
<keyword evidence="6" id="KW-1185">Reference proteome</keyword>
<sequence>MNLTIDHEQLLDSLTIGIIVFNNEFKIEYANQTCINWLGLTSDLETSNLITDPFWTIVDKHGDLLATEEFPAVVVARTQKPLCNYEIGVLNHTTNVYSWFLCNAYIEKSTKTQLDNYVLTFTNISDQKEIIPFKDIVAKANDAVIISQAVDTKGAGPEIVYVNEAFSKLTGYSSTEVIGKTPSILSGEKTSPITTKKIMDHLTQFLPVREEVINYKKDGKPYWVDLNIVPLKNSKGIVTHYASIERDITEIKDKTLNLEKLAKTDTLTEALNRRGLNSDGCKAIESAYESGRSFIVAMMDIDHFKTINDTFGHDVGDVVLKHLTDLLKENLRARDIVARIGGEEFVIILEGDPPPILIKKVEFLRQIIEDSAFSVSSDIEFKLTCSFGIAQSDFTTRTINELLKQADIALYKSKSNGRNQVTVYSPS</sequence>
<evidence type="ECO:0000259" key="3">
    <source>
        <dbReference type="PROSITE" id="PS50113"/>
    </source>
</evidence>
<reference evidence="5 6" key="1">
    <citation type="submission" date="2019-11" db="EMBL/GenBank/DDBJ databases">
        <title>P. haliotis isolates from Z. marina roots.</title>
        <authorList>
            <person name="Cohen M."/>
            <person name="Jospin G."/>
            <person name="Eisen J.A."/>
            <person name="Coil D.A."/>
        </authorList>
    </citation>
    <scope>NUCLEOTIDE SEQUENCE [LARGE SCALE GENOMIC DNA]</scope>
    <source>
        <strain evidence="5 6">UCD-MCMsp1aY</strain>
    </source>
</reference>
<name>A0A6N8F996_9GAMM</name>
<dbReference type="CDD" id="cd00130">
    <property type="entry name" value="PAS"/>
    <property type="match status" value="1"/>
</dbReference>
<dbReference type="SUPFAM" id="SSF55785">
    <property type="entry name" value="PYP-like sensor domain (PAS domain)"/>
    <property type="match status" value="2"/>
</dbReference>
<feature type="domain" description="PAS" evidence="2">
    <location>
        <begin position="149"/>
        <end position="181"/>
    </location>
</feature>
<evidence type="ECO:0000313" key="5">
    <source>
        <dbReference type="EMBL" id="MUH72828.1"/>
    </source>
</evidence>
<dbReference type="Pfam" id="PF00990">
    <property type="entry name" value="GGDEF"/>
    <property type="match status" value="1"/>
</dbReference>
<dbReference type="InterPro" id="IPR043128">
    <property type="entry name" value="Rev_trsase/Diguanyl_cyclase"/>
</dbReference>
<dbReference type="Pfam" id="PF13188">
    <property type="entry name" value="PAS_8"/>
    <property type="match status" value="1"/>
</dbReference>
<dbReference type="InterPro" id="IPR000700">
    <property type="entry name" value="PAS-assoc_C"/>
</dbReference>
<dbReference type="GO" id="GO:0003824">
    <property type="term" value="F:catalytic activity"/>
    <property type="evidence" value="ECO:0007669"/>
    <property type="project" value="UniProtKB-ARBA"/>
</dbReference>
<dbReference type="InterPro" id="IPR000160">
    <property type="entry name" value="GGDEF_dom"/>
</dbReference>
<proteinExistence type="predicted"/>
<dbReference type="PROSITE" id="PS50113">
    <property type="entry name" value="PAC"/>
    <property type="match status" value="1"/>
</dbReference>
<dbReference type="PROSITE" id="PS50887">
    <property type="entry name" value="GGDEF"/>
    <property type="match status" value="1"/>
</dbReference>
<dbReference type="SMART" id="SM00091">
    <property type="entry name" value="PAS"/>
    <property type="match status" value="2"/>
</dbReference>
<dbReference type="PANTHER" id="PTHR46663">
    <property type="entry name" value="DIGUANYLATE CYCLASE DGCT-RELATED"/>
    <property type="match status" value="1"/>
</dbReference>
<comment type="caution">
    <text evidence="5">The sequence shown here is derived from an EMBL/GenBank/DDBJ whole genome shotgun (WGS) entry which is preliminary data.</text>
</comment>
<dbReference type="PROSITE" id="PS50112">
    <property type="entry name" value="PAS"/>
    <property type="match status" value="1"/>
</dbReference>
<dbReference type="OrthoDB" id="5800589at2"/>
<dbReference type="Pfam" id="PF13426">
    <property type="entry name" value="PAS_9"/>
    <property type="match status" value="1"/>
</dbReference>
<dbReference type="SUPFAM" id="SSF55073">
    <property type="entry name" value="Nucleotide cyclase"/>
    <property type="match status" value="1"/>
</dbReference>
<comment type="cofactor">
    <cofactor evidence="1">
        <name>Mg(2+)</name>
        <dbReference type="ChEBI" id="CHEBI:18420"/>
    </cofactor>
</comment>
<dbReference type="Gene3D" id="3.30.70.270">
    <property type="match status" value="1"/>
</dbReference>
<protein>
    <submittedName>
        <fullName evidence="5">Diguanylate cyclase</fullName>
    </submittedName>
</protein>
<gene>
    <name evidence="5" type="ORF">GNP35_10175</name>
</gene>
<dbReference type="InterPro" id="IPR000014">
    <property type="entry name" value="PAS"/>
</dbReference>